<dbReference type="Proteomes" id="UP000054516">
    <property type="component" value="Unassembled WGS sequence"/>
</dbReference>
<dbReference type="EMBL" id="DF977486">
    <property type="protein sequence ID" value="GAW26656.1"/>
    <property type="molecule type" value="Genomic_DNA"/>
</dbReference>
<dbReference type="OrthoDB" id="1930760at2759"/>
<evidence type="ECO:0000313" key="2">
    <source>
        <dbReference type="Proteomes" id="UP000054516"/>
    </source>
</evidence>
<keyword evidence="2" id="KW-1185">Reference proteome</keyword>
<dbReference type="STRING" id="77044.A0A1S8A968"/>
<name>A0A1S8A968_ROSNE</name>
<reference evidence="1" key="1">
    <citation type="submission" date="2016-03" db="EMBL/GenBank/DDBJ databases">
        <title>Draft genome sequence of Rosellinia necatrix.</title>
        <authorList>
            <person name="Kanematsu S."/>
        </authorList>
    </citation>
    <scope>NUCLEOTIDE SEQUENCE [LARGE SCALE GENOMIC DNA]</scope>
    <source>
        <strain evidence="1">W97</strain>
    </source>
</reference>
<proteinExistence type="predicted"/>
<accession>A0A1S8A968</accession>
<evidence type="ECO:0000313" key="1">
    <source>
        <dbReference type="EMBL" id="GAW26656.1"/>
    </source>
</evidence>
<gene>
    <name evidence="1" type="ORF">SAMD00023353_4100590</name>
</gene>
<organism evidence="1">
    <name type="scientific">Rosellinia necatrix</name>
    <name type="common">White root-rot fungus</name>
    <dbReference type="NCBI Taxonomy" id="77044"/>
    <lineage>
        <taxon>Eukaryota</taxon>
        <taxon>Fungi</taxon>
        <taxon>Dikarya</taxon>
        <taxon>Ascomycota</taxon>
        <taxon>Pezizomycotina</taxon>
        <taxon>Sordariomycetes</taxon>
        <taxon>Xylariomycetidae</taxon>
        <taxon>Xylariales</taxon>
        <taxon>Xylariaceae</taxon>
        <taxon>Rosellinia</taxon>
    </lineage>
</organism>
<sequence length="78" mass="8726">MDAQGRKIASSRSLHLDLPPSCIEFCPAHPDYFVVGTYNLQKEESKAVDEVGSETRRKAQSRNGSLVVFRLVENVTDM</sequence>
<protein>
    <submittedName>
        <fullName evidence="1">Putative WD-40 repeat-containing protein</fullName>
    </submittedName>
</protein>
<dbReference type="AlphaFoldDB" id="A0A1S8A968"/>